<gene>
    <name evidence="1" type="ORF">MSG28_001778</name>
</gene>
<reference evidence="1 2" key="1">
    <citation type="journal article" date="2022" name="Genome Biol. Evol.">
        <title>The Spruce Budworm Genome: Reconstructing the Evolutionary History of Antifreeze Proteins.</title>
        <authorList>
            <person name="Beliveau C."/>
            <person name="Gagne P."/>
            <person name="Picq S."/>
            <person name="Vernygora O."/>
            <person name="Keeling C.I."/>
            <person name="Pinkney K."/>
            <person name="Doucet D."/>
            <person name="Wen F."/>
            <person name="Johnston J.S."/>
            <person name="Maaroufi H."/>
            <person name="Boyle B."/>
            <person name="Laroche J."/>
            <person name="Dewar K."/>
            <person name="Juretic N."/>
            <person name="Blackburn G."/>
            <person name="Nisole A."/>
            <person name="Brunet B."/>
            <person name="Brandao M."/>
            <person name="Lumley L."/>
            <person name="Duan J."/>
            <person name="Quan G."/>
            <person name="Lucarotti C.J."/>
            <person name="Roe A.D."/>
            <person name="Sperling F.A.H."/>
            <person name="Levesque R.C."/>
            <person name="Cusson M."/>
        </authorList>
    </citation>
    <scope>NUCLEOTIDE SEQUENCE [LARGE SCALE GENOMIC DNA]</scope>
    <source>
        <strain evidence="1">Glfc:IPQL:Cfum</strain>
    </source>
</reference>
<name>A0ACC0KW45_CHOFU</name>
<accession>A0ACC0KW45</accession>
<organism evidence="1 2">
    <name type="scientific">Choristoneura fumiferana</name>
    <name type="common">Spruce budworm moth</name>
    <name type="synonym">Archips fumiferana</name>
    <dbReference type="NCBI Taxonomy" id="7141"/>
    <lineage>
        <taxon>Eukaryota</taxon>
        <taxon>Metazoa</taxon>
        <taxon>Ecdysozoa</taxon>
        <taxon>Arthropoda</taxon>
        <taxon>Hexapoda</taxon>
        <taxon>Insecta</taxon>
        <taxon>Pterygota</taxon>
        <taxon>Neoptera</taxon>
        <taxon>Endopterygota</taxon>
        <taxon>Lepidoptera</taxon>
        <taxon>Glossata</taxon>
        <taxon>Ditrysia</taxon>
        <taxon>Tortricoidea</taxon>
        <taxon>Tortricidae</taxon>
        <taxon>Tortricinae</taxon>
        <taxon>Choristoneura</taxon>
    </lineage>
</organism>
<comment type="caution">
    <text evidence="1">The sequence shown here is derived from an EMBL/GenBank/DDBJ whole genome shotgun (WGS) entry which is preliminary data.</text>
</comment>
<protein>
    <submittedName>
        <fullName evidence="1">Uncharacterized protein</fullName>
    </submittedName>
</protein>
<dbReference type="EMBL" id="CM046102">
    <property type="protein sequence ID" value="KAI8440530.1"/>
    <property type="molecule type" value="Genomic_DNA"/>
</dbReference>
<proteinExistence type="predicted"/>
<keyword evidence="2" id="KW-1185">Reference proteome</keyword>
<evidence type="ECO:0000313" key="2">
    <source>
        <dbReference type="Proteomes" id="UP001064048"/>
    </source>
</evidence>
<dbReference type="Proteomes" id="UP001064048">
    <property type="component" value="Chromosome 2"/>
</dbReference>
<sequence>MTIEKDGECDCDRQRLIQWVCRLDATELDLLGALSLHNTSRAGVSAGPGMQPQRTAYTLQGAIPFHLRRTNAAASISESPPRHTYLPFNVTRSLQSFYDVCSKSII</sequence>
<evidence type="ECO:0000313" key="1">
    <source>
        <dbReference type="EMBL" id="KAI8440530.1"/>
    </source>
</evidence>